<evidence type="ECO:0000313" key="1">
    <source>
        <dbReference type="EMBL" id="KDQ64270.1"/>
    </source>
</evidence>
<gene>
    <name evidence="1" type="ORF">JAAARDRAFT_220996</name>
</gene>
<accession>A0A067QDM4</accession>
<dbReference type="Proteomes" id="UP000027265">
    <property type="component" value="Unassembled WGS sequence"/>
</dbReference>
<dbReference type="InParanoid" id="A0A067QDM4"/>
<keyword evidence="2" id="KW-1185">Reference proteome</keyword>
<name>A0A067QDM4_9AGAM</name>
<reference evidence="2" key="1">
    <citation type="journal article" date="2014" name="Proc. Natl. Acad. Sci. U.S.A.">
        <title>Extensive sampling of basidiomycete genomes demonstrates inadequacy of the white-rot/brown-rot paradigm for wood decay fungi.</title>
        <authorList>
            <person name="Riley R."/>
            <person name="Salamov A.A."/>
            <person name="Brown D.W."/>
            <person name="Nagy L.G."/>
            <person name="Floudas D."/>
            <person name="Held B.W."/>
            <person name="Levasseur A."/>
            <person name="Lombard V."/>
            <person name="Morin E."/>
            <person name="Otillar R."/>
            <person name="Lindquist E.A."/>
            <person name="Sun H."/>
            <person name="LaButti K.M."/>
            <person name="Schmutz J."/>
            <person name="Jabbour D."/>
            <person name="Luo H."/>
            <person name="Baker S.E."/>
            <person name="Pisabarro A.G."/>
            <person name="Walton J.D."/>
            <person name="Blanchette R.A."/>
            <person name="Henrissat B."/>
            <person name="Martin F."/>
            <person name="Cullen D."/>
            <person name="Hibbett D.S."/>
            <person name="Grigoriev I.V."/>
        </authorList>
    </citation>
    <scope>NUCLEOTIDE SEQUENCE [LARGE SCALE GENOMIC DNA]</scope>
    <source>
        <strain evidence="2">MUCL 33604</strain>
    </source>
</reference>
<evidence type="ECO:0000313" key="2">
    <source>
        <dbReference type="Proteomes" id="UP000027265"/>
    </source>
</evidence>
<dbReference type="EMBL" id="KL197709">
    <property type="protein sequence ID" value="KDQ64270.1"/>
    <property type="molecule type" value="Genomic_DNA"/>
</dbReference>
<protein>
    <submittedName>
        <fullName evidence="1">Uncharacterized protein</fullName>
    </submittedName>
</protein>
<proteinExistence type="predicted"/>
<organism evidence="1 2">
    <name type="scientific">Jaapia argillacea MUCL 33604</name>
    <dbReference type="NCBI Taxonomy" id="933084"/>
    <lineage>
        <taxon>Eukaryota</taxon>
        <taxon>Fungi</taxon>
        <taxon>Dikarya</taxon>
        <taxon>Basidiomycota</taxon>
        <taxon>Agaricomycotina</taxon>
        <taxon>Agaricomycetes</taxon>
        <taxon>Agaricomycetidae</taxon>
        <taxon>Jaapiales</taxon>
        <taxon>Jaapiaceae</taxon>
        <taxon>Jaapia</taxon>
    </lineage>
</organism>
<dbReference type="HOGENOM" id="CLU_1855552_0_0_1"/>
<dbReference type="AlphaFoldDB" id="A0A067QDM4"/>
<sequence>MPPLPYDKLLNSSKHFLHSFFDFFEVVAKGSGVGEVGVFRGPLNSVLAVLGGGASGPGLGRQGGEGEVEVEIVGSEPEECEDGWHEELERADTFGVGHHHDHGHGFGVVPAGGGGGISGMRGGIRALELAMLLWFLVP</sequence>